<proteinExistence type="predicted"/>
<dbReference type="PANTHER" id="PTHR43065">
    <property type="entry name" value="SENSOR HISTIDINE KINASE"/>
    <property type="match status" value="1"/>
</dbReference>
<keyword evidence="12" id="KW-0902">Two-component regulatory system</keyword>
<evidence type="ECO:0000256" key="11">
    <source>
        <dbReference type="ARBA" id="ARBA00022989"/>
    </source>
</evidence>
<keyword evidence="13 14" id="KW-0472">Membrane</keyword>
<dbReference type="PRINTS" id="PR00344">
    <property type="entry name" value="BCTRLSENSOR"/>
</dbReference>
<dbReference type="EC" id="2.7.13.3" evidence="3"/>
<dbReference type="STRING" id="34002.SAMN04489859_1003125"/>
<dbReference type="InterPro" id="IPR005467">
    <property type="entry name" value="His_kinase_dom"/>
</dbReference>
<feature type="domain" description="Histidine kinase" evidence="15">
    <location>
        <begin position="439"/>
        <end position="651"/>
    </location>
</feature>
<dbReference type="GO" id="GO:0005886">
    <property type="term" value="C:plasma membrane"/>
    <property type="evidence" value="ECO:0007669"/>
    <property type="project" value="UniProtKB-SubCell"/>
</dbReference>
<keyword evidence="8" id="KW-0547">Nucleotide-binding</keyword>
<evidence type="ECO:0000313" key="17">
    <source>
        <dbReference type="EMBL" id="SEN25960.1"/>
    </source>
</evidence>
<evidence type="ECO:0000256" key="7">
    <source>
        <dbReference type="ARBA" id="ARBA00022692"/>
    </source>
</evidence>
<dbReference type="SUPFAM" id="SSF47384">
    <property type="entry name" value="Homodimeric domain of signal transducing histidine kinase"/>
    <property type="match status" value="1"/>
</dbReference>
<dbReference type="Pfam" id="PF00672">
    <property type="entry name" value="HAMP"/>
    <property type="match status" value="1"/>
</dbReference>
<accession>A0A1H8F2U9</accession>
<evidence type="ECO:0000313" key="18">
    <source>
        <dbReference type="Proteomes" id="UP000199054"/>
    </source>
</evidence>
<dbReference type="PANTHER" id="PTHR43065:SF10">
    <property type="entry name" value="PEROXIDE STRESS-ACTIVATED HISTIDINE KINASE MAK3"/>
    <property type="match status" value="1"/>
</dbReference>
<dbReference type="InterPro" id="IPR004358">
    <property type="entry name" value="Sig_transdc_His_kin-like_C"/>
</dbReference>
<comment type="subcellular location">
    <subcellularLocation>
        <location evidence="2">Cell membrane</location>
        <topology evidence="2">Multi-pass membrane protein</topology>
    </subcellularLocation>
</comment>
<comment type="catalytic activity">
    <reaction evidence="1">
        <text>ATP + protein L-histidine = ADP + protein N-phospho-L-histidine.</text>
        <dbReference type="EC" id="2.7.13.3"/>
    </reaction>
</comment>
<dbReference type="Pfam" id="PF02518">
    <property type="entry name" value="HATPase_c"/>
    <property type="match status" value="1"/>
</dbReference>
<keyword evidence="18" id="KW-1185">Reference proteome</keyword>
<keyword evidence="6" id="KW-0808">Transferase</keyword>
<dbReference type="SMART" id="SM00388">
    <property type="entry name" value="HisKA"/>
    <property type="match status" value="1"/>
</dbReference>
<feature type="domain" description="HAMP" evidence="16">
    <location>
        <begin position="335"/>
        <end position="390"/>
    </location>
</feature>
<keyword evidence="5" id="KW-0597">Phosphoprotein</keyword>
<evidence type="ECO:0000256" key="10">
    <source>
        <dbReference type="ARBA" id="ARBA00022840"/>
    </source>
</evidence>
<evidence type="ECO:0000256" key="5">
    <source>
        <dbReference type="ARBA" id="ARBA00022553"/>
    </source>
</evidence>
<keyword evidence="4" id="KW-1003">Cell membrane</keyword>
<evidence type="ECO:0000256" key="1">
    <source>
        <dbReference type="ARBA" id="ARBA00000085"/>
    </source>
</evidence>
<keyword evidence="7 14" id="KW-0812">Transmembrane</keyword>
<keyword evidence="11 14" id="KW-1133">Transmembrane helix</keyword>
<evidence type="ECO:0000256" key="14">
    <source>
        <dbReference type="SAM" id="Phobius"/>
    </source>
</evidence>
<evidence type="ECO:0000256" key="9">
    <source>
        <dbReference type="ARBA" id="ARBA00022777"/>
    </source>
</evidence>
<feature type="transmembrane region" description="Helical" evidence="14">
    <location>
        <begin position="310"/>
        <end position="331"/>
    </location>
</feature>
<dbReference type="InterPro" id="IPR003594">
    <property type="entry name" value="HATPase_dom"/>
</dbReference>
<evidence type="ECO:0000256" key="4">
    <source>
        <dbReference type="ARBA" id="ARBA00022475"/>
    </source>
</evidence>
<dbReference type="SUPFAM" id="SSF55874">
    <property type="entry name" value="ATPase domain of HSP90 chaperone/DNA topoisomerase II/histidine kinase"/>
    <property type="match status" value="1"/>
</dbReference>
<sequence length="653" mass="70727">MARRGRSVRARLLIIALLPMLILMPLLIGITTQRWLWRTDQILAARVASDLTVAQQYLAHLIDSTGGQVAALGQSAAFRDHTVDDPDRFLATSRQRLGLDYLLLLDGSGRALTPDEVTLPTGTGIALLEAPTLAALSQPLAERARIPLIATPASAPDGRQAETRGMVIHATSPVTLPGGDTALLAGGILLNNNTGFIDRINELVYPAADSNMQRVLAGGFDHGVTTLFLGDTRIATTLRPSGSARALGTRASAEVRNRVLVEGGSWHDTAFVVSEWYISAYEAITDISGARVGMLYTGIPKAPYTAARKVTWAITGGAFLVALLLSLPLFLHWARGIFRPLEAMGRTMSRVERGDMDARTLTDPPPGPDEMLRLARHLDRLLDLLQQRDRDLRALNADLNTRVEERTADLTRANLALEAATRQLILSEKLATIGEVTAGVAHEINNPLAVIQGNLEIVGMVLADHGGDAATELALIDEQIRRIGALVNQLLQFARPEEFDHGPDTDPAQVAQGLRPLIQHLMAGIELQCDIRSTRRVRMNIHELQQILVNLAVNAIQAMPQGGTIFLTCRDAAAQDGRDGVRLTLRDTGTGMDKDTLSRIFDPFFTTRGTRGTGLGLSICQTLINRHMGRLDVHSTPGQGTTFCVWLSAEGQS</sequence>
<keyword evidence="10" id="KW-0067">ATP-binding</keyword>
<evidence type="ECO:0000256" key="3">
    <source>
        <dbReference type="ARBA" id="ARBA00012438"/>
    </source>
</evidence>
<dbReference type="EMBL" id="FODE01000003">
    <property type="protein sequence ID" value="SEN25960.1"/>
    <property type="molecule type" value="Genomic_DNA"/>
</dbReference>
<evidence type="ECO:0000256" key="2">
    <source>
        <dbReference type="ARBA" id="ARBA00004651"/>
    </source>
</evidence>
<dbReference type="InterPro" id="IPR029151">
    <property type="entry name" value="Sensor-like_sf"/>
</dbReference>
<dbReference type="SMART" id="SM00387">
    <property type="entry name" value="HATPase_c"/>
    <property type="match status" value="1"/>
</dbReference>
<evidence type="ECO:0000256" key="13">
    <source>
        <dbReference type="ARBA" id="ARBA00023136"/>
    </source>
</evidence>
<dbReference type="InterPro" id="IPR036890">
    <property type="entry name" value="HATPase_C_sf"/>
</dbReference>
<organism evidence="17 18">
    <name type="scientific">Paracoccus alcaliphilus</name>
    <dbReference type="NCBI Taxonomy" id="34002"/>
    <lineage>
        <taxon>Bacteria</taxon>
        <taxon>Pseudomonadati</taxon>
        <taxon>Pseudomonadota</taxon>
        <taxon>Alphaproteobacteria</taxon>
        <taxon>Rhodobacterales</taxon>
        <taxon>Paracoccaceae</taxon>
        <taxon>Paracoccus</taxon>
    </lineage>
</organism>
<dbReference type="CDD" id="cd00082">
    <property type="entry name" value="HisKA"/>
    <property type="match status" value="1"/>
</dbReference>
<name>A0A1H8F2U9_9RHOB</name>
<protein>
    <recommendedName>
        <fullName evidence="3">histidine kinase</fullName>
        <ecNumber evidence="3">2.7.13.3</ecNumber>
    </recommendedName>
</protein>
<dbReference type="SMART" id="SM00304">
    <property type="entry name" value="HAMP"/>
    <property type="match status" value="1"/>
</dbReference>
<feature type="transmembrane region" description="Helical" evidence="14">
    <location>
        <begin position="12"/>
        <end position="37"/>
    </location>
</feature>
<dbReference type="SUPFAM" id="SSF103190">
    <property type="entry name" value="Sensory domain-like"/>
    <property type="match status" value="1"/>
</dbReference>
<dbReference type="Proteomes" id="UP000199054">
    <property type="component" value="Unassembled WGS sequence"/>
</dbReference>
<dbReference type="Gene3D" id="3.30.565.10">
    <property type="entry name" value="Histidine kinase-like ATPase, C-terminal domain"/>
    <property type="match status" value="1"/>
</dbReference>
<evidence type="ECO:0000256" key="6">
    <source>
        <dbReference type="ARBA" id="ARBA00022679"/>
    </source>
</evidence>
<dbReference type="PROSITE" id="PS50109">
    <property type="entry name" value="HIS_KIN"/>
    <property type="match status" value="1"/>
</dbReference>
<dbReference type="InterPro" id="IPR033463">
    <property type="entry name" value="sCache_3"/>
</dbReference>
<dbReference type="Pfam" id="PF00512">
    <property type="entry name" value="HisKA"/>
    <property type="match status" value="1"/>
</dbReference>
<dbReference type="Gene3D" id="1.10.287.130">
    <property type="match status" value="1"/>
</dbReference>
<dbReference type="InterPro" id="IPR003660">
    <property type="entry name" value="HAMP_dom"/>
</dbReference>
<reference evidence="17 18" key="1">
    <citation type="submission" date="2016-10" db="EMBL/GenBank/DDBJ databases">
        <authorList>
            <person name="de Groot N.N."/>
        </authorList>
    </citation>
    <scope>NUCLEOTIDE SEQUENCE [LARGE SCALE GENOMIC DNA]</scope>
    <source>
        <strain evidence="17 18">DSM 8512</strain>
    </source>
</reference>
<dbReference type="RefSeq" id="WP_244519105.1">
    <property type="nucleotide sequence ID" value="NZ_CP067125.1"/>
</dbReference>
<dbReference type="PROSITE" id="PS50885">
    <property type="entry name" value="HAMP"/>
    <property type="match status" value="1"/>
</dbReference>
<dbReference type="Gene3D" id="6.10.340.10">
    <property type="match status" value="1"/>
</dbReference>
<gene>
    <name evidence="17" type="ORF">SAMN04489859_1003125</name>
</gene>
<dbReference type="AlphaFoldDB" id="A0A1H8F2U9"/>
<keyword evidence="9 17" id="KW-0418">Kinase</keyword>
<evidence type="ECO:0000259" key="15">
    <source>
        <dbReference type="PROSITE" id="PS50109"/>
    </source>
</evidence>
<dbReference type="InterPro" id="IPR003661">
    <property type="entry name" value="HisK_dim/P_dom"/>
</dbReference>
<dbReference type="Pfam" id="PF17202">
    <property type="entry name" value="sCache_3_3"/>
    <property type="match status" value="1"/>
</dbReference>
<dbReference type="InterPro" id="IPR036097">
    <property type="entry name" value="HisK_dim/P_sf"/>
</dbReference>
<dbReference type="GO" id="GO:0000155">
    <property type="term" value="F:phosphorelay sensor kinase activity"/>
    <property type="evidence" value="ECO:0007669"/>
    <property type="project" value="InterPro"/>
</dbReference>
<evidence type="ECO:0000259" key="16">
    <source>
        <dbReference type="PROSITE" id="PS50885"/>
    </source>
</evidence>
<evidence type="ECO:0000256" key="8">
    <source>
        <dbReference type="ARBA" id="ARBA00022741"/>
    </source>
</evidence>
<dbReference type="GO" id="GO:0005524">
    <property type="term" value="F:ATP binding"/>
    <property type="evidence" value="ECO:0007669"/>
    <property type="project" value="UniProtKB-KW"/>
</dbReference>
<evidence type="ECO:0000256" key="12">
    <source>
        <dbReference type="ARBA" id="ARBA00023012"/>
    </source>
</evidence>